<gene>
    <name evidence="1" type="ORF">FRZ06_19365</name>
</gene>
<protein>
    <submittedName>
        <fullName evidence="1">Uncharacterized protein</fullName>
    </submittedName>
</protein>
<dbReference type="Proteomes" id="UP000594014">
    <property type="component" value="Chromosome"/>
</dbReference>
<keyword evidence="2" id="KW-1185">Reference proteome</keyword>
<evidence type="ECO:0000313" key="1">
    <source>
        <dbReference type="EMBL" id="QOX65359.1"/>
    </source>
</evidence>
<evidence type="ECO:0000313" key="2">
    <source>
        <dbReference type="Proteomes" id="UP000594014"/>
    </source>
</evidence>
<dbReference type="EMBL" id="CP042469">
    <property type="protein sequence ID" value="QOX65359.1"/>
    <property type="molecule type" value="Genomic_DNA"/>
</dbReference>
<proteinExistence type="predicted"/>
<sequence length="961" mass="102522">MRKRKFLSILLALAMILTFIPSPVSAAAYSDLVGHWGAGEISKWSDMGIISGNNGVFRPDDPITRGEMATILDKIMKYQVKAENKFSDLDQNWYTDAILRANSAGVMAGSGSKVRPADYITRQEAAVMLCRALGIKAKNGNTSFSDDSYIGSWAKGYVNALVAKGYLAGVGDNSFAPAASITRASVVKLLDNAVKGIFIKSGEYTGDIDGTVIINASDVTLENMHISGSLIVAEGVGNGKVDLNNIKVDGDVIVRGGGENSVYFNSVTVDGSLVVNKVDGAVRIVATGKTSVSLVTLESGAILVTKELAGGVIEKVEIPASLISGQKIVLDGNFKTVENNAAGLDLSASGKIDSLVLNAKATVSGGASITEISVSKGMDSVVNGKTVSDSTSTAPPASSGGGGGGGNNGTRFTVTFDSNGGSLVKSISGISKGGLIRLPANPTKANATFLGWFLDDGTFLSEFTAATPITANITVYAKWSGWQEPIEVDSRFAAGYPKASVVDSGRIQLEIKLLGASTSNPMEVFMVVNSINSGCPTDATAVVHGHAGTQDEVVYADETPYITIADTNSHTLTTNVSVSDNRGIDIFFVIRDQSSTSQNPTMLTFDPAVSAELDRFEPRLEAAYMNESKNQIYIHFDESLDSNSVPDESAFTLSEGSIEKVEVNNPERNQLGRVILSIYDVAADTEALRISYNPPETGALQDEATVPNLVEAFDATAMDAKLAAKGSSISSTGKYISLNIENSLYFWDDDEGNGFDITVKYGDDEESADFIDQDFFDVNYSFRTDGSDMIYFIELHDDSIPRLNAGGKFFITLEPQADAVDFAGNAVTEVLTFEGAPRETEAGVVPTAHFDASEKVLTLFFDEDHGLADKFFAACLFQIQSEGKTYILRAFTSLDADSGTIVLSDAEHNLPFDAERFDWEGATISFSLDLHPDIQVYQRLNYDSGMPYQGFDNLAISVDAR</sequence>
<name>A0ACD1AG11_9FIRM</name>
<reference evidence="1" key="1">
    <citation type="submission" date="2019-08" db="EMBL/GenBank/DDBJ databases">
        <title>Genome sequence of Clostridiales bacterium MT110.</title>
        <authorList>
            <person name="Cao J."/>
        </authorList>
    </citation>
    <scope>NUCLEOTIDE SEQUENCE</scope>
    <source>
        <strain evidence="1">MT110</strain>
    </source>
</reference>
<organism evidence="1 2">
    <name type="scientific">Anoxybacterium hadale</name>
    <dbReference type="NCBI Taxonomy" id="3408580"/>
    <lineage>
        <taxon>Bacteria</taxon>
        <taxon>Bacillati</taxon>
        <taxon>Bacillota</taxon>
        <taxon>Clostridia</taxon>
        <taxon>Peptostreptococcales</taxon>
        <taxon>Anaerovoracaceae</taxon>
        <taxon>Anoxybacterium</taxon>
    </lineage>
</organism>
<accession>A0ACD1AG11</accession>